<comment type="caution">
    <text evidence="1">The sequence shown here is derived from an EMBL/GenBank/DDBJ whole genome shotgun (WGS) entry which is preliminary data.</text>
</comment>
<name>A0A4Y2X2N4_ARAVE</name>
<dbReference type="Proteomes" id="UP000499080">
    <property type="component" value="Unassembled WGS sequence"/>
</dbReference>
<gene>
    <name evidence="1" type="ORF">AVEN_99552_1</name>
</gene>
<proteinExistence type="predicted"/>
<reference evidence="1 2" key="1">
    <citation type="journal article" date="2019" name="Sci. Rep.">
        <title>Orb-weaving spider Araneus ventricosus genome elucidates the spidroin gene catalogue.</title>
        <authorList>
            <person name="Kono N."/>
            <person name="Nakamura H."/>
            <person name="Ohtoshi R."/>
            <person name="Moran D.A.P."/>
            <person name="Shinohara A."/>
            <person name="Yoshida Y."/>
            <person name="Fujiwara M."/>
            <person name="Mori M."/>
            <person name="Tomita M."/>
            <person name="Arakawa K."/>
        </authorList>
    </citation>
    <scope>NUCLEOTIDE SEQUENCE [LARGE SCALE GENOMIC DNA]</scope>
</reference>
<dbReference type="EMBL" id="BGPR01068401">
    <property type="protein sequence ID" value="GBO42367.1"/>
    <property type="molecule type" value="Genomic_DNA"/>
</dbReference>
<accession>A0A4Y2X2N4</accession>
<organism evidence="1 2">
    <name type="scientific">Araneus ventricosus</name>
    <name type="common">Orbweaver spider</name>
    <name type="synonym">Epeira ventricosa</name>
    <dbReference type="NCBI Taxonomy" id="182803"/>
    <lineage>
        <taxon>Eukaryota</taxon>
        <taxon>Metazoa</taxon>
        <taxon>Ecdysozoa</taxon>
        <taxon>Arthropoda</taxon>
        <taxon>Chelicerata</taxon>
        <taxon>Arachnida</taxon>
        <taxon>Araneae</taxon>
        <taxon>Araneomorphae</taxon>
        <taxon>Entelegynae</taxon>
        <taxon>Araneoidea</taxon>
        <taxon>Araneidae</taxon>
        <taxon>Araneus</taxon>
    </lineage>
</organism>
<evidence type="ECO:0000313" key="1">
    <source>
        <dbReference type="EMBL" id="GBO42367.1"/>
    </source>
</evidence>
<sequence length="96" mass="10953">MYYLSSSHIHQQHKLVGWGLMAQEPFLAKLRQSNGKIQHRPAALERQVKTVASQKVAFGKFLTNWVLILIGQHLSRHYWTGMRRDVALGATLSGTR</sequence>
<keyword evidence="2" id="KW-1185">Reference proteome</keyword>
<protein>
    <submittedName>
        <fullName evidence="1">Uncharacterized protein</fullName>
    </submittedName>
</protein>
<dbReference type="AlphaFoldDB" id="A0A4Y2X2N4"/>
<evidence type="ECO:0000313" key="2">
    <source>
        <dbReference type="Proteomes" id="UP000499080"/>
    </source>
</evidence>